<evidence type="ECO:0000313" key="3">
    <source>
        <dbReference type="Proteomes" id="UP001341840"/>
    </source>
</evidence>
<protein>
    <submittedName>
        <fullName evidence="2">Uncharacterized protein</fullName>
    </submittedName>
</protein>
<keyword evidence="3" id="KW-1185">Reference proteome</keyword>
<sequence length="343" mass="39283">MRNSKIRSKRQAHAHSLGCYEDPRIQEQRKILQQSVYGNGFVIREVPIIQGLFNEEQCHNNNNNKNKVMMMDYDVPELVVFIQEDAQQFVKDIKVDREEDCCDLVHTQYHYFNDDDGVCENIKRSSSDSNLLRIMKRMSTISGGSSIACEFHHTFNRKRKSQTLEEAFRNDEEFSRSSKNWQLNNNSQPRTINNNNRVVEYPNQCSCPYCAQFTNTITIPAARRDDHEIWENSQSTNYIITGSQIDDFPQQVSSSNSLGPLSSVPKSSSSSTNSEAAISSSSSISAPPHHHQTNDSISSTHSFAFPILPAEWNGSPVRMAEAEKTKSRNCQWWKTCLFPCFKY</sequence>
<dbReference type="PANTHER" id="PTHR33914">
    <property type="entry name" value="18S PRE-RIBOSOMAL ASSEMBLY PROTEIN GAR2-LIKE PROTEIN"/>
    <property type="match status" value="1"/>
</dbReference>
<feature type="compositionally biased region" description="Low complexity" evidence="1">
    <location>
        <begin position="252"/>
        <end position="285"/>
    </location>
</feature>
<organism evidence="2 3">
    <name type="scientific">Stylosanthes scabra</name>
    <dbReference type="NCBI Taxonomy" id="79078"/>
    <lineage>
        <taxon>Eukaryota</taxon>
        <taxon>Viridiplantae</taxon>
        <taxon>Streptophyta</taxon>
        <taxon>Embryophyta</taxon>
        <taxon>Tracheophyta</taxon>
        <taxon>Spermatophyta</taxon>
        <taxon>Magnoliopsida</taxon>
        <taxon>eudicotyledons</taxon>
        <taxon>Gunneridae</taxon>
        <taxon>Pentapetalae</taxon>
        <taxon>rosids</taxon>
        <taxon>fabids</taxon>
        <taxon>Fabales</taxon>
        <taxon>Fabaceae</taxon>
        <taxon>Papilionoideae</taxon>
        <taxon>50 kb inversion clade</taxon>
        <taxon>dalbergioids sensu lato</taxon>
        <taxon>Dalbergieae</taxon>
        <taxon>Pterocarpus clade</taxon>
        <taxon>Stylosanthes</taxon>
    </lineage>
</organism>
<evidence type="ECO:0000313" key="2">
    <source>
        <dbReference type="EMBL" id="MED6135184.1"/>
    </source>
</evidence>
<proteinExistence type="predicted"/>
<name>A0ABU6SGI6_9FABA</name>
<dbReference type="Proteomes" id="UP001341840">
    <property type="component" value="Unassembled WGS sequence"/>
</dbReference>
<accession>A0ABU6SGI6</accession>
<comment type="caution">
    <text evidence="2">The sequence shown here is derived from an EMBL/GenBank/DDBJ whole genome shotgun (WGS) entry which is preliminary data.</text>
</comment>
<dbReference type="PANTHER" id="PTHR33914:SF18">
    <property type="entry name" value="DUF688 FAMILY PROTEIN"/>
    <property type="match status" value="1"/>
</dbReference>
<feature type="region of interest" description="Disordered" evidence="1">
    <location>
        <begin position="250"/>
        <end position="297"/>
    </location>
</feature>
<dbReference type="EMBL" id="JASCZI010060673">
    <property type="protein sequence ID" value="MED6135184.1"/>
    <property type="molecule type" value="Genomic_DNA"/>
</dbReference>
<gene>
    <name evidence="2" type="ORF">PIB30_043884</name>
</gene>
<reference evidence="2 3" key="1">
    <citation type="journal article" date="2023" name="Plants (Basel)">
        <title>Bridging the Gap: Combining Genomics and Transcriptomics Approaches to Understand Stylosanthes scabra, an Orphan Legume from the Brazilian Caatinga.</title>
        <authorList>
            <person name="Ferreira-Neto J.R.C."/>
            <person name="da Silva M.D."/>
            <person name="Binneck E."/>
            <person name="de Melo N.F."/>
            <person name="da Silva R.H."/>
            <person name="de Melo A.L.T.M."/>
            <person name="Pandolfi V."/>
            <person name="Bustamante F.O."/>
            <person name="Brasileiro-Vidal A.C."/>
            <person name="Benko-Iseppon A.M."/>
        </authorList>
    </citation>
    <scope>NUCLEOTIDE SEQUENCE [LARGE SCALE GENOMIC DNA]</scope>
    <source>
        <tissue evidence="2">Leaves</tissue>
    </source>
</reference>
<dbReference type="InterPro" id="IPR040378">
    <property type="entry name" value="BASL"/>
</dbReference>
<evidence type="ECO:0000256" key="1">
    <source>
        <dbReference type="SAM" id="MobiDB-lite"/>
    </source>
</evidence>